<comment type="caution">
    <text evidence="1">The sequence shown here is derived from an EMBL/GenBank/DDBJ whole genome shotgun (WGS) entry which is preliminary data.</text>
</comment>
<organism evidence="1 2">
    <name type="scientific">Serinibacter salmoneus</name>
    <dbReference type="NCBI Taxonomy" id="556530"/>
    <lineage>
        <taxon>Bacteria</taxon>
        <taxon>Bacillati</taxon>
        <taxon>Actinomycetota</taxon>
        <taxon>Actinomycetes</taxon>
        <taxon>Micrococcales</taxon>
        <taxon>Beutenbergiaceae</taxon>
        <taxon>Serinibacter</taxon>
    </lineage>
</organism>
<dbReference type="EMBL" id="PDJD01000001">
    <property type="protein sequence ID" value="PFG20944.1"/>
    <property type="molecule type" value="Genomic_DNA"/>
</dbReference>
<keyword evidence="2" id="KW-1185">Reference proteome</keyword>
<proteinExistence type="predicted"/>
<reference evidence="1 2" key="1">
    <citation type="submission" date="2017-10" db="EMBL/GenBank/DDBJ databases">
        <title>Sequencing the genomes of 1000 actinobacteria strains.</title>
        <authorList>
            <person name="Klenk H.-P."/>
        </authorList>
    </citation>
    <scope>NUCLEOTIDE SEQUENCE [LARGE SCALE GENOMIC DNA]</scope>
    <source>
        <strain evidence="1 2">DSM 21801</strain>
    </source>
</reference>
<evidence type="ECO:0000313" key="1">
    <source>
        <dbReference type="EMBL" id="PFG20944.1"/>
    </source>
</evidence>
<gene>
    <name evidence="1" type="ORF">ATL40_2562</name>
</gene>
<accession>A0A2A9D2R2</accession>
<evidence type="ECO:0000313" key="2">
    <source>
        <dbReference type="Proteomes" id="UP000224915"/>
    </source>
</evidence>
<sequence length="49" mass="5102">MDMGWGWQEAVAFLGAGERGVNGLAVLAVFAVPEVLAARAACLQWGNPT</sequence>
<protein>
    <submittedName>
        <fullName evidence="1">Uncharacterized protein</fullName>
    </submittedName>
</protein>
<dbReference type="AlphaFoldDB" id="A0A2A9D2R2"/>
<dbReference type="Proteomes" id="UP000224915">
    <property type="component" value="Unassembled WGS sequence"/>
</dbReference>
<name>A0A2A9D2R2_9MICO</name>